<proteinExistence type="predicted"/>
<dbReference type="OrthoDB" id="9801658at2"/>
<organism evidence="3 4">
    <name type="scientific">Insolitispirillum peregrinum</name>
    <dbReference type="NCBI Taxonomy" id="80876"/>
    <lineage>
        <taxon>Bacteria</taxon>
        <taxon>Pseudomonadati</taxon>
        <taxon>Pseudomonadota</taxon>
        <taxon>Alphaproteobacteria</taxon>
        <taxon>Rhodospirillales</taxon>
        <taxon>Novispirillaceae</taxon>
        <taxon>Insolitispirillum</taxon>
    </lineage>
</organism>
<evidence type="ECO:0000259" key="2">
    <source>
        <dbReference type="Pfam" id="PF17289"/>
    </source>
</evidence>
<feature type="domain" description="Terminase large subunit gp17-like C-terminal" evidence="2">
    <location>
        <begin position="364"/>
        <end position="518"/>
    </location>
</feature>
<dbReference type="InterPro" id="IPR027417">
    <property type="entry name" value="P-loop_NTPase"/>
</dbReference>
<name>A0A1N7LRY1_9PROT</name>
<dbReference type="Proteomes" id="UP000185678">
    <property type="component" value="Unassembled WGS sequence"/>
</dbReference>
<dbReference type="EMBL" id="FTOA01000003">
    <property type="protein sequence ID" value="SIS76633.1"/>
    <property type="molecule type" value="Genomic_DNA"/>
</dbReference>
<dbReference type="Pfam" id="PF03237">
    <property type="entry name" value="Terminase_6N"/>
    <property type="match status" value="1"/>
</dbReference>
<dbReference type="Pfam" id="PF17289">
    <property type="entry name" value="Terminase_6C"/>
    <property type="match status" value="1"/>
</dbReference>
<dbReference type="InterPro" id="IPR035421">
    <property type="entry name" value="Terminase_6C"/>
</dbReference>
<sequence length="539" mass="59589">MSRGRKGSPEWVRAEAHAMYLDGLDSSEIAAVLLSRHKLDVSPRTVRNWIKAGNWGDALRARQQTPGYLEAQINRLARKANPTQADAQKIAMLTKSLDRLRRVAPKPRPVPTVRHAVSADLLALATSPDYGLYKYQLKYLIDPSRFLLCLKSRQIGFSYVVALKVVLRAMAGRQQLVVSASQRQASKFLNYVRHHCGKLGILLDDDKADHVRIGGTSIYALPPNFRTIQGDPGDVVFDEFAWVMNQKRVWEALVPSITAVGGTLEVLSTPFLPGSLFWRMATNHEGKYDQFTRLRISIHDAIADGMPLPGGIEDLRSLFDADSWAMMYELQWAEDGTALLSWADLQACTTPADAYADTPGRWGGLDLGRTNDRTWLSIVGEVEGARGPLFPLVDWADWKGVRFDDQRALVLDACAKHPGLERLNIDGTGIGWMLGEQLQAEMPDIAVRRTITQQYKAKIATNLARLVERRQVLLPPDPGLLAQMHAVKKIAGANTIRYDADHTADGHADAFWSLALALDGMAPGAIGGQRGGSLTVECW</sequence>
<gene>
    <name evidence="3" type="ORF">SAMN05421779_103522</name>
</gene>
<protein>
    <submittedName>
        <fullName evidence="3">Terminase-like family protein</fullName>
    </submittedName>
</protein>
<dbReference type="STRING" id="80876.SAMN05421779_103522"/>
<dbReference type="AlphaFoldDB" id="A0A1N7LRY1"/>
<accession>A0A1N7LRY1</accession>
<dbReference type="Gene3D" id="3.30.420.240">
    <property type="match status" value="1"/>
</dbReference>
<keyword evidence="4" id="KW-1185">Reference proteome</keyword>
<evidence type="ECO:0000313" key="3">
    <source>
        <dbReference type="EMBL" id="SIS76633.1"/>
    </source>
</evidence>
<reference evidence="3 4" key="1">
    <citation type="submission" date="2017-01" db="EMBL/GenBank/DDBJ databases">
        <authorList>
            <person name="Mah S.A."/>
            <person name="Swanson W.J."/>
            <person name="Moy G.W."/>
            <person name="Vacquier V.D."/>
        </authorList>
    </citation>
    <scope>NUCLEOTIDE SEQUENCE [LARGE SCALE GENOMIC DNA]</scope>
    <source>
        <strain evidence="3 4">DSM 11589</strain>
    </source>
</reference>
<dbReference type="RefSeq" id="WP_076400247.1">
    <property type="nucleotide sequence ID" value="NZ_FTOA01000003.1"/>
</dbReference>
<evidence type="ECO:0000313" key="4">
    <source>
        <dbReference type="Proteomes" id="UP000185678"/>
    </source>
</evidence>
<keyword evidence="1" id="KW-1188">Viral release from host cell</keyword>
<dbReference type="Gene3D" id="3.40.50.300">
    <property type="entry name" value="P-loop containing nucleotide triphosphate hydrolases"/>
    <property type="match status" value="1"/>
</dbReference>
<evidence type="ECO:0000256" key="1">
    <source>
        <dbReference type="ARBA" id="ARBA00022612"/>
    </source>
</evidence>